<reference evidence="7" key="1">
    <citation type="journal article" date="2018" name="Nat. Microbiol.">
        <title>Leveraging single-cell genomics to expand the fungal tree of life.</title>
        <authorList>
            <person name="Ahrendt S.R."/>
            <person name="Quandt C.A."/>
            <person name="Ciobanu D."/>
            <person name="Clum A."/>
            <person name="Salamov A."/>
            <person name="Andreopoulos B."/>
            <person name="Cheng J.F."/>
            <person name="Woyke T."/>
            <person name="Pelin A."/>
            <person name="Henrissat B."/>
            <person name="Reynolds N.K."/>
            <person name="Benny G.L."/>
            <person name="Smith M.E."/>
            <person name="James T.Y."/>
            <person name="Grigoriev I.V."/>
        </authorList>
    </citation>
    <scope>NUCLEOTIDE SEQUENCE [LARGE SCALE GENOMIC DNA]</scope>
    <source>
        <strain evidence="7">Benny S71-1</strain>
    </source>
</reference>
<sequence length="193" mass="20711">MTAAATFYILLGLVAGLLMKRFLNPPRRFRYGIIAASIWANWGDLPLAIILSVGDMPPFQTGDTKLGLAFVSTLICIFNVTLFPMGGHRIVERDFTQATGGGLDRASRTSSMLARANNEAAADNTSQKAEDNASPHFAINLLLSPTNIGIFLGILVAFIPPLKHLFVRSTAPSATEPPLYFVLDTVSFIGAAS</sequence>
<dbReference type="GO" id="GO:0016020">
    <property type="term" value="C:membrane"/>
    <property type="evidence" value="ECO:0007669"/>
    <property type="project" value="UniProtKB-SubCell"/>
</dbReference>
<evidence type="ECO:0000313" key="7">
    <source>
        <dbReference type="Proteomes" id="UP000278143"/>
    </source>
</evidence>
<evidence type="ECO:0000256" key="4">
    <source>
        <dbReference type="ARBA" id="ARBA00023136"/>
    </source>
</evidence>
<evidence type="ECO:0000256" key="1">
    <source>
        <dbReference type="ARBA" id="ARBA00004141"/>
    </source>
</evidence>
<organism evidence="6 7">
    <name type="scientific">Syncephalis pseudoplumigaleata</name>
    <dbReference type="NCBI Taxonomy" id="1712513"/>
    <lineage>
        <taxon>Eukaryota</taxon>
        <taxon>Fungi</taxon>
        <taxon>Fungi incertae sedis</taxon>
        <taxon>Zoopagomycota</taxon>
        <taxon>Zoopagomycotina</taxon>
        <taxon>Zoopagomycetes</taxon>
        <taxon>Zoopagales</taxon>
        <taxon>Piptocephalidaceae</taxon>
        <taxon>Syncephalis</taxon>
    </lineage>
</organism>
<feature type="non-terminal residue" evidence="6">
    <location>
        <position position="193"/>
    </location>
</feature>
<keyword evidence="3 5" id="KW-1133">Transmembrane helix</keyword>
<keyword evidence="7" id="KW-1185">Reference proteome</keyword>
<evidence type="ECO:0000256" key="3">
    <source>
        <dbReference type="ARBA" id="ARBA00022989"/>
    </source>
</evidence>
<proteinExistence type="predicted"/>
<dbReference type="InterPro" id="IPR040254">
    <property type="entry name" value="Ecm3-like"/>
</dbReference>
<feature type="transmembrane region" description="Helical" evidence="5">
    <location>
        <begin position="137"/>
        <end position="159"/>
    </location>
</feature>
<feature type="transmembrane region" description="Helical" evidence="5">
    <location>
        <begin position="66"/>
        <end position="85"/>
    </location>
</feature>
<dbReference type="OrthoDB" id="435607at2759"/>
<evidence type="ECO:0000256" key="2">
    <source>
        <dbReference type="ARBA" id="ARBA00022692"/>
    </source>
</evidence>
<dbReference type="EMBL" id="KZ992356">
    <property type="protein sequence ID" value="RKP22248.1"/>
    <property type="molecule type" value="Genomic_DNA"/>
</dbReference>
<accession>A0A4P9YRI0</accession>
<protein>
    <submittedName>
        <fullName evidence="6">Uncharacterized protein</fullName>
    </submittedName>
</protein>
<dbReference type="Proteomes" id="UP000278143">
    <property type="component" value="Unassembled WGS sequence"/>
</dbReference>
<evidence type="ECO:0000256" key="5">
    <source>
        <dbReference type="SAM" id="Phobius"/>
    </source>
</evidence>
<dbReference type="GO" id="GO:0055085">
    <property type="term" value="P:transmembrane transport"/>
    <property type="evidence" value="ECO:0007669"/>
    <property type="project" value="InterPro"/>
</dbReference>
<dbReference type="Pfam" id="PF03547">
    <property type="entry name" value="Mem_trans"/>
    <property type="match status" value="1"/>
</dbReference>
<keyword evidence="2 5" id="KW-0812">Transmembrane</keyword>
<dbReference type="InterPro" id="IPR004776">
    <property type="entry name" value="Mem_transp_PIN-like"/>
</dbReference>
<comment type="subcellular location">
    <subcellularLocation>
        <location evidence="1">Membrane</location>
        <topology evidence="1">Multi-pass membrane protein</topology>
    </subcellularLocation>
</comment>
<evidence type="ECO:0000313" key="6">
    <source>
        <dbReference type="EMBL" id="RKP22248.1"/>
    </source>
</evidence>
<gene>
    <name evidence="6" type="ORF">SYNPS1DRAFT_26087</name>
</gene>
<feature type="transmembrane region" description="Helical" evidence="5">
    <location>
        <begin position="29"/>
        <end position="54"/>
    </location>
</feature>
<dbReference type="AlphaFoldDB" id="A0A4P9YRI0"/>
<dbReference type="PANTHER" id="PTHR31274:SF1">
    <property type="entry name" value="AGL149CP"/>
    <property type="match status" value="1"/>
</dbReference>
<dbReference type="PANTHER" id="PTHR31274">
    <property type="entry name" value="PROTEIN ECM3"/>
    <property type="match status" value="1"/>
</dbReference>
<name>A0A4P9YRI0_9FUNG</name>
<keyword evidence="4 5" id="KW-0472">Membrane</keyword>